<comment type="caution">
    <text evidence="1">The sequence shown here is derived from an EMBL/GenBank/DDBJ whole genome shotgun (WGS) entry which is preliminary data.</text>
</comment>
<dbReference type="AlphaFoldDB" id="J9G8U1"/>
<dbReference type="EMBL" id="AMCI01004396">
    <property type="protein sequence ID" value="EJW98182.1"/>
    <property type="molecule type" value="Genomic_DNA"/>
</dbReference>
<proteinExistence type="predicted"/>
<reference evidence="1" key="1">
    <citation type="journal article" date="2012" name="PLoS ONE">
        <title>Gene sets for utilization of primary and secondary nutrition supplies in the distal gut of endangered iberian lynx.</title>
        <authorList>
            <person name="Alcaide M."/>
            <person name="Messina E."/>
            <person name="Richter M."/>
            <person name="Bargiela R."/>
            <person name="Peplies J."/>
            <person name="Huws S.A."/>
            <person name="Newbold C.J."/>
            <person name="Golyshin P.N."/>
            <person name="Simon M.A."/>
            <person name="Lopez G."/>
            <person name="Yakimov M.M."/>
            <person name="Ferrer M."/>
        </authorList>
    </citation>
    <scope>NUCLEOTIDE SEQUENCE</scope>
</reference>
<gene>
    <name evidence="1" type="ORF">EVA_13712</name>
</gene>
<protein>
    <submittedName>
        <fullName evidence="1">Uncharacterized protein</fullName>
    </submittedName>
</protein>
<accession>J9G8U1</accession>
<sequence>MLSALSACPLLWLNSSIRDIAVSNIVCAFVIFSPSLLCKFSKCQAA</sequence>
<name>J9G8U1_9ZZZZ</name>
<organism evidence="1">
    <name type="scientific">gut metagenome</name>
    <dbReference type="NCBI Taxonomy" id="749906"/>
    <lineage>
        <taxon>unclassified sequences</taxon>
        <taxon>metagenomes</taxon>
        <taxon>organismal metagenomes</taxon>
    </lineage>
</organism>
<evidence type="ECO:0000313" key="1">
    <source>
        <dbReference type="EMBL" id="EJW98182.1"/>
    </source>
</evidence>